<feature type="transmembrane region" description="Helical" evidence="1">
    <location>
        <begin position="6"/>
        <end position="25"/>
    </location>
</feature>
<protein>
    <submittedName>
        <fullName evidence="2">6-phosphogluconate dehydrogenase</fullName>
    </submittedName>
</protein>
<dbReference type="RefSeq" id="WP_210759935.1">
    <property type="nucleotide sequence ID" value="NZ_CP060139.1"/>
</dbReference>
<keyword evidence="3" id="KW-1185">Reference proteome</keyword>
<sequence length="141" mass="16352">MRKTLFWILGIALILLIGWITFLYYGTYSEGVRAGTVIKLSRKGVVFKTWEGQLNIRSFGAVNSNNSLSETFEFSIESDQEHIIKTLEEVSLSGERVNLHYIERYRVLPWRGSTRYFITKIERSPQKKPASEEDAERAPFK</sequence>
<proteinExistence type="predicted"/>
<dbReference type="AlphaFoldDB" id="A0A7H0VI59"/>
<reference evidence="2 3" key="1">
    <citation type="submission" date="2020-08" db="EMBL/GenBank/DDBJ databases">
        <title>Croceimicrobium hydrocarbonivorans gen. nov., sp. nov., a novel marine bacterium isolated from a bacterial consortium that degrades polyethylene terephthalate.</title>
        <authorList>
            <person name="Liu R."/>
        </authorList>
    </citation>
    <scope>NUCLEOTIDE SEQUENCE [LARGE SCALE GENOMIC DNA]</scope>
    <source>
        <strain evidence="2 3">A20-9</strain>
    </source>
</reference>
<dbReference type="EMBL" id="CP060139">
    <property type="protein sequence ID" value="QNR25407.1"/>
    <property type="molecule type" value="Genomic_DNA"/>
</dbReference>
<keyword evidence="1" id="KW-0812">Transmembrane</keyword>
<dbReference type="Proteomes" id="UP000516305">
    <property type="component" value="Chromosome"/>
</dbReference>
<accession>A0A7H0VI59</accession>
<keyword evidence="1" id="KW-0472">Membrane</keyword>
<organism evidence="2 3">
    <name type="scientific">Croceimicrobium hydrocarbonivorans</name>
    <dbReference type="NCBI Taxonomy" id="2761580"/>
    <lineage>
        <taxon>Bacteria</taxon>
        <taxon>Pseudomonadati</taxon>
        <taxon>Bacteroidota</taxon>
        <taxon>Flavobacteriia</taxon>
        <taxon>Flavobacteriales</taxon>
        <taxon>Owenweeksiaceae</taxon>
        <taxon>Croceimicrobium</taxon>
    </lineage>
</organism>
<evidence type="ECO:0000256" key="1">
    <source>
        <dbReference type="SAM" id="Phobius"/>
    </source>
</evidence>
<evidence type="ECO:0000313" key="3">
    <source>
        <dbReference type="Proteomes" id="UP000516305"/>
    </source>
</evidence>
<dbReference type="KEGG" id="chyd:H4K34_06095"/>
<evidence type="ECO:0000313" key="2">
    <source>
        <dbReference type="EMBL" id="QNR25407.1"/>
    </source>
</evidence>
<gene>
    <name evidence="2" type="ORF">H4K34_06095</name>
</gene>
<keyword evidence="1" id="KW-1133">Transmembrane helix</keyword>
<name>A0A7H0VI59_9FLAO</name>